<comment type="caution">
    <text evidence="1">The sequence shown here is derived from an EMBL/GenBank/DDBJ whole genome shotgun (WGS) entry which is preliminary data.</text>
</comment>
<name>A0AAD2D3S0_EUPCR</name>
<organism evidence="1 2">
    <name type="scientific">Euplotes crassus</name>
    <dbReference type="NCBI Taxonomy" id="5936"/>
    <lineage>
        <taxon>Eukaryota</taxon>
        <taxon>Sar</taxon>
        <taxon>Alveolata</taxon>
        <taxon>Ciliophora</taxon>
        <taxon>Intramacronucleata</taxon>
        <taxon>Spirotrichea</taxon>
        <taxon>Hypotrichia</taxon>
        <taxon>Euplotida</taxon>
        <taxon>Euplotidae</taxon>
        <taxon>Moneuplotes</taxon>
    </lineage>
</organism>
<evidence type="ECO:0000313" key="1">
    <source>
        <dbReference type="EMBL" id="CAI2378383.1"/>
    </source>
</evidence>
<evidence type="ECO:0000313" key="2">
    <source>
        <dbReference type="Proteomes" id="UP001295684"/>
    </source>
</evidence>
<reference evidence="1" key="1">
    <citation type="submission" date="2023-07" db="EMBL/GenBank/DDBJ databases">
        <authorList>
            <consortium name="AG Swart"/>
            <person name="Singh M."/>
            <person name="Singh A."/>
            <person name="Seah K."/>
            <person name="Emmerich C."/>
        </authorList>
    </citation>
    <scope>NUCLEOTIDE SEQUENCE</scope>
    <source>
        <strain evidence="1">DP1</strain>
    </source>
</reference>
<protein>
    <submittedName>
        <fullName evidence="1">Uncharacterized protein</fullName>
    </submittedName>
</protein>
<sequence>METLTNDTLETTSRNNEENLLKYENSLLLNLQLSQSKFDPQIENSDDYMEAILVRYGGRYRRAKNNFKINFPPMFYVGYESFFSKSVKKDDTLKFYTKLDKVLIRYFTFDVFQRSSNFSLKIFIPSLCKMLPNVIERCSFSRIKFVGNQFVKIISKCEKIERLKFANCAFSVHIIKQKIPNSTNPEQIGFANCCDLSRKAWTKDSAELHSILEIIGKSKLSGNIKLISLTYGFKEKEMGEIFESFGIHSKVFRKRPLDQ</sequence>
<accession>A0AAD2D3S0</accession>
<proteinExistence type="predicted"/>
<dbReference type="EMBL" id="CAMPGE010020102">
    <property type="protein sequence ID" value="CAI2378383.1"/>
    <property type="molecule type" value="Genomic_DNA"/>
</dbReference>
<dbReference type="Proteomes" id="UP001295684">
    <property type="component" value="Unassembled WGS sequence"/>
</dbReference>
<gene>
    <name evidence="1" type="ORF">ECRASSUSDP1_LOCUS19778</name>
</gene>
<dbReference type="AlphaFoldDB" id="A0AAD2D3S0"/>
<keyword evidence="2" id="KW-1185">Reference proteome</keyword>